<dbReference type="InterPro" id="IPR001314">
    <property type="entry name" value="Peptidase_S1A"/>
</dbReference>
<dbReference type="SUPFAM" id="SSF50494">
    <property type="entry name" value="Trypsin-like serine proteases"/>
    <property type="match status" value="1"/>
</dbReference>
<name>A0ABR2WNY0_9FUNG</name>
<feature type="domain" description="Peptidase S1" evidence="4">
    <location>
        <begin position="1"/>
        <end position="224"/>
    </location>
</feature>
<evidence type="ECO:0000313" key="6">
    <source>
        <dbReference type="Proteomes" id="UP001479436"/>
    </source>
</evidence>
<evidence type="ECO:0000256" key="2">
    <source>
        <dbReference type="ARBA" id="ARBA00023157"/>
    </source>
</evidence>
<dbReference type="Pfam" id="PF00089">
    <property type="entry name" value="Trypsin"/>
    <property type="match status" value="1"/>
</dbReference>
<keyword evidence="2" id="KW-1015">Disulfide bond</keyword>
<dbReference type="InterPro" id="IPR018114">
    <property type="entry name" value="TRYPSIN_HIS"/>
</dbReference>
<dbReference type="PANTHER" id="PTHR24276">
    <property type="entry name" value="POLYSERASE-RELATED"/>
    <property type="match status" value="1"/>
</dbReference>
<evidence type="ECO:0000313" key="5">
    <source>
        <dbReference type="EMBL" id="KAK9763230.1"/>
    </source>
</evidence>
<dbReference type="EMBL" id="JASJQH010000698">
    <property type="protein sequence ID" value="KAK9763230.1"/>
    <property type="molecule type" value="Genomic_DNA"/>
</dbReference>
<evidence type="ECO:0000256" key="3">
    <source>
        <dbReference type="RuleBase" id="RU363034"/>
    </source>
</evidence>
<dbReference type="PROSITE" id="PS00135">
    <property type="entry name" value="TRYPSIN_SER"/>
    <property type="match status" value="1"/>
</dbReference>
<dbReference type="InterPro" id="IPR050430">
    <property type="entry name" value="Peptidase_S1"/>
</dbReference>
<dbReference type="InterPro" id="IPR033116">
    <property type="entry name" value="TRYPSIN_SER"/>
</dbReference>
<dbReference type="PRINTS" id="PR00722">
    <property type="entry name" value="CHYMOTRYPSIN"/>
</dbReference>
<dbReference type="SMART" id="SM00020">
    <property type="entry name" value="Tryp_SPc"/>
    <property type="match status" value="1"/>
</dbReference>
<comment type="caution">
    <text evidence="5">The sequence shown here is derived from an EMBL/GenBank/DDBJ whole genome shotgun (WGS) entry which is preliminary data.</text>
</comment>
<dbReference type="Gene3D" id="2.40.10.10">
    <property type="entry name" value="Trypsin-like serine proteases"/>
    <property type="match status" value="1"/>
</dbReference>
<evidence type="ECO:0000259" key="4">
    <source>
        <dbReference type="PROSITE" id="PS50240"/>
    </source>
</evidence>
<dbReference type="InterPro" id="IPR043504">
    <property type="entry name" value="Peptidase_S1_PA_chymotrypsin"/>
</dbReference>
<dbReference type="Proteomes" id="UP001479436">
    <property type="component" value="Unassembled WGS sequence"/>
</dbReference>
<protein>
    <recommendedName>
        <fullName evidence="4">Peptidase S1 domain-containing protein</fullName>
    </recommendedName>
</protein>
<keyword evidence="3" id="KW-0645">Protease</keyword>
<organism evidence="5 6">
    <name type="scientific">Basidiobolus ranarum</name>
    <dbReference type="NCBI Taxonomy" id="34480"/>
    <lineage>
        <taxon>Eukaryota</taxon>
        <taxon>Fungi</taxon>
        <taxon>Fungi incertae sedis</taxon>
        <taxon>Zoopagomycota</taxon>
        <taxon>Entomophthoromycotina</taxon>
        <taxon>Basidiobolomycetes</taxon>
        <taxon>Basidiobolales</taxon>
        <taxon>Basidiobolaceae</taxon>
        <taxon>Basidiobolus</taxon>
    </lineage>
</organism>
<evidence type="ECO:0000256" key="1">
    <source>
        <dbReference type="ARBA" id="ARBA00007664"/>
    </source>
</evidence>
<dbReference type="PANTHER" id="PTHR24276:SF98">
    <property type="entry name" value="FI18310P1-RELATED"/>
    <property type="match status" value="1"/>
</dbReference>
<dbReference type="PROSITE" id="PS50240">
    <property type="entry name" value="TRYPSIN_DOM"/>
    <property type="match status" value="1"/>
</dbReference>
<keyword evidence="6" id="KW-1185">Reference proteome</keyword>
<dbReference type="CDD" id="cd00190">
    <property type="entry name" value="Tryp_SPc"/>
    <property type="match status" value="1"/>
</dbReference>
<accession>A0ABR2WNY0</accession>
<gene>
    <name evidence="5" type="ORF">K7432_010294</name>
</gene>
<sequence>MTFLYLRSTGFGSQQGLCGGTLIDSETILTAAHCFTKPIPPSAIIAHIRRHNLSRTADEEDGDVVGIKAIHLHPDWNVRTLTNDVAVLKLVRPAQIHAVIGLDTGDTLRPGLVVRAMGWGLNSELRHTQTLQQVDLEVFSGEKCLTEYSKQLPTFDPRVAICVGTKGGGKNVCFGDSGGPLITITNKGPILVGTTSYGASCNPAIPAVFARIDVKESWISQLMKNEDENQEILEYGQDISALSTFYE</sequence>
<dbReference type="InterPro" id="IPR001254">
    <property type="entry name" value="Trypsin_dom"/>
</dbReference>
<keyword evidence="3" id="KW-0378">Hydrolase</keyword>
<reference evidence="5 6" key="1">
    <citation type="submission" date="2023-04" db="EMBL/GenBank/DDBJ databases">
        <title>Genome of Basidiobolus ranarum AG-B5.</title>
        <authorList>
            <person name="Stajich J.E."/>
            <person name="Carter-House D."/>
            <person name="Gryganskyi A."/>
        </authorList>
    </citation>
    <scope>NUCLEOTIDE SEQUENCE [LARGE SCALE GENOMIC DNA]</scope>
    <source>
        <strain evidence="5 6">AG-B5</strain>
    </source>
</reference>
<dbReference type="InterPro" id="IPR009003">
    <property type="entry name" value="Peptidase_S1_PA"/>
</dbReference>
<keyword evidence="3" id="KW-0720">Serine protease</keyword>
<proteinExistence type="inferred from homology"/>
<dbReference type="PROSITE" id="PS00134">
    <property type="entry name" value="TRYPSIN_HIS"/>
    <property type="match status" value="1"/>
</dbReference>
<comment type="similarity">
    <text evidence="1">Belongs to the peptidase S1 family.</text>
</comment>